<evidence type="ECO:0000256" key="7">
    <source>
        <dbReference type="SAM" id="Phobius"/>
    </source>
</evidence>
<proteinExistence type="inferred from homology"/>
<accession>A0A7N0VJR6</accession>
<evidence type="ECO:0000256" key="1">
    <source>
        <dbReference type="ARBA" id="ARBA00004127"/>
    </source>
</evidence>
<dbReference type="Pfam" id="PF06749">
    <property type="entry name" value="DUF1218"/>
    <property type="match status" value="1"/>
</dbReference>
<reference evidence="8" key="1">
    <citation type="submission" date="2021-01" db="UniProtKB">
        <authorList>
            <consortium name="EnsemblPlants"/>
        </authorList>
    </citation>
    <scope>IDENTIFICATION</scope>
</reference>
<evidence type="ECO:0000313" key="9">
    <source>
        <dbReference type="Proteomes" id="UP000594263"/>
    </source>
</evidence>
<keyword evidence="9" id="KW-1185">Reference proteome</keyword>
<keyword evidence="3" id="KW-0732">Signal</keyword>
<keyword evidence="2 7" id="KW-0812">Transmembrane</keyword>
<name>A0A7N0VJR6_KALFE</name>
<evidence type="ECO:0000256" key="4">
    <source>
        <dbReference type="ARBA" id="ARBA00022989"/>
    </source>
</evidence>
<feature type="transmembrane region" description="Helical" evidence="7">
    <location>
        <begin position="25"/>
        <end position="46"/>
    </location>
</feature>
<comment type="subcellular location">
    <subcellularLocation>
        <location evidence="1">Endomembrane system</location>
        <topology evidence="1">Multi-pass membrane protein</topology>
    </subcellularLocation>
</comment>
<dbReference type="AlphaFoldDB" id="A0A7N0VJR6"/>
<sequence>MNFFGGCLCICSEEELRRASTSRQLSVACLVFSWIIVGAGLGALAIGTMSNNKSRTSCGFTHHHFLSIGGVLCIVHALFSVSYYVTNTATLDEQEKA</sequence>
<dbReference type="GO" id="GO:0012505">
    <property type="term" value="C:endomembrane system"/>
    <property type="evidence" value="ECO:0007669"/>
    <property type="project" value="UniProtKB-SubCell"/>
</dbReference>
<dbReference type="InterPro" id="IPR009606">
    <property type="entry name" value="DEAL/Modifying_wall_lignin1/2"/>
</dbReference>
<dbReference type="Proteomes" id="UP000594263">
    <property type="component" value="Unplaced"/>
</dbReference>
<dbReference type="EnsemblPlants" id="Kaladp0951s0010.1.v1.1">
    <property type="protein sequence ID" value="Kaladp0951s0010.1.v1.1"/>
    <property type="gene ID" value="Kaladp0951s0010.v1.1"/>
</dbReference>
<organism evidence="8 9">
    <name type="scientific">Kalanchoe fedtschenkoi</name>
    <name type="common">Lavender scallops</name>
    <name type="synonym">South American air plant</name>
    <dbReference type="NCBI Taxonomy" id="63787"/>
    <lineage>
        <taxon>Eukaryota</taxon>
        <taxon>Viridiplantae</taxon>
        <taxon>Streptophyta</taxon>
        <taxon>Embryophyta</taxon>
        <taxon>Tracheophyta</taxon>
        <taxon>Spermatophyta</taxon>
        <taxon>Magnoliopsida</taxon>
        <taxon>eudicotyledons</taxon>
        <taxon>Gunneridae</taxon>
        <taxon>Pentapetalae</taxon>
        <taxon>Saxifragales</taxon>
        <taxon>Crassulaceae</taxon>
        <taxon>Kalanchoe</taxon>
    </lineage>
</organism>
<dbReference type="OMA" id="TYYISAT"/>
<dbReference type="PANTHER" id="PTHR31769">
    <property type="entry name" value="OS07G0462200 PROTEIN-RELATED"/>
    <property type="match status" value="1"/>
</dbReference>
<evidence type="ECO:0000256" key="6">
    <source>
        <dbReference type="ARBA" id="ARBA00029467"/>
    </source>
</evidence>
<dbReference type="Gramene" id="Kaladp0951s0010.1.v1.1">
    <property type="protein sequence ID" value="Kaladp0951s0010.1.v1.1"/>
    <property type="gene ID" value="Kaladp0951s0010.v1.1"/>
</dbReference>
<keyword evidence="5 7" id="KW-0472">Membrane</keyword>
<evidence type="ECO:0000256" key="3">
    <source>
        <dbReference type="ARBA" id="ARBA00022729"/>
    </source>
</evidence>
<evidence type="ECO:0000256" key="2">
    <source>
        <dbReference type="ARBA" id="ARBA00022692"/>
    </source>
</evidence>
<protein>
    <submittedName>
        <fullName evidence="8">Uncharacterized protein</fullName>
    </submittedName>
</protein>
<comment type="similarity">
    <text evidence="6">Belongs to the DESIGUAL family.</text>
</comment>
<evidence type="ECO:0000313" key="8">
    <source>
        <dbReference type="EnsemblPlants" id="Kaladp0951s0010.1.v1.1"/>
    </source>
</evidence>
<keyword evidence="4 7" id="KW-1133">Transmembrane helix</keyword>
<feature type="transmembrane region" description="Helical" evidence="7">
    <location>
        <begin position="66"/>
        <end position="86"/>
    </location>
</feature>
<evidence type="ECO:0000256" key="5">
    <source>
        <dbReference type="ARBA" id="ARBA00023136"/>
    </source>
</evidence>
<dbReference type="InterPro" id="IPR052222">
    <property type="entry name" value="DESIGUAL"/>
</dbReference>